<evidence type="ECO:0000313" key="8">
    <source>
        <dbReference type="Proteomes" id="UP001140560"/>
    </source>
</evidence>
<dbReference type="GO" id="GO:0022857">
    <property type="term" value="F:transmembrane transporter activity"/>
    <property type="evidence" value="ECO:0007669"/>
    <property type="project" value="TreeGrafter"/>
</dbReference>
<comment type="subcellular location">
    <subcellularLocation>
        <location evidence="1">Membrane</location>
        <topology evidence="1">Multi-pass membrane protein</topology>
    </subcellularLocation>
</comment>
<name>A0A9W8YAK5_9PLEO</name>
<proteinExistence type="predicted"/>
<comment type="caution">
    <text evidence="7">The sequence shown here is derived from an EMBL/GenBank/DDBJ whole genome shotgun (WGS) entry which is preliminary data.</text>
</comment>
<dbReference type="PANTHER" id="PTHR23501">
    <property type="entry name" value="MAJOR FACILITATOR SUPERFAMILY"/>
    <property type="match status" value="1"/>
</dbReference>
<dbReference type="PANTHER" id="PTHR23501:SF198">
    <property type="entry name" value="AZOLE RESISTANCE PROTEIN 1-RELATED"/>
    <property type="match status" value="1"/>
</dbReference>
<keyword evidence="4 6" id="KW-0472">Membrane</keyword>
<feature type="transmembrane region" description="Helical" evidence="6">
    <location>
        <begin position="28"/>
        <end position="47"/>
    </location>
</feature>
<evidence type="ECO:0000256" key="1">
    <source>
        <dbReference type="ARBA" id="ARBA00004141"/>
    </source>
</evidence>
<keyword evidence="8" id="KW-1185">Reference proteome</keyword>
<feature type="transmembrane region" description="Helical" evidence="6">
    <location>
        <begin position="84"/>
        <end position="105"/>
    </location>
</feature>
<feature type="transmembrane region" description="Helical" evidence="6">
    <location>
        <begin position="174"/>
        <end position="192"/>
    </location>
</feature>
<dbReference type="Proteomes" id="UP001140560">
    <property type="component" value="Unassembled WGS sequence"/>
</dbReference>
<dbReference type="EMBL" id="JAPEUY010000006">
    <property type="protein sequence ID" value="KAJ4372135.1"/>
    <property type="molecule type" value="Genomic_DNA"/>
</dbReference>
<dbReference type="GO" id="GO:0005886">
    <property type="term" value="C:plasma membrane"/>
    <property type="evidence" value="ECO:0007669"/>
    <property type="project" value="TreeGrafter"/>
</dbReference>
<feature type="compositionally biased region" description="Basic and acidic residues" evidence="5">
    <location>
        <begin position="213"/>
        <end position="224"/>
    </location>
</feature>
<evidence type="ECO:0000256" key="3">
    <source>
        <dbReference type="ARBA" id="ARBA00022989"/>
    </source>
</evidence>
<sequence>MSALFGATYFLPVYFQAVKGVKAITSGVYPLSMILPQMLLVIIAGATVNRLGYIPSFAITSGALTAVGPGLFSLFRPDTPTGEWVGSMVLTGVGGGLGIMMPSLFGPNILDLRSFLSLYNVIFDTSLRSQLRAKAPNANPQAIINAGATHFRYIVDDGDLPGVLVAYSNSIDHVFYLTAALAGVASITGWGMSWKKISKKEKEDLESTEMPDTEARSAEDDSTRNAKNKLG</sequence>
<evidence type="ECO:0000256" key="6">
    <source>
        <dbReference type="SAM" id="Phobius"/>
    </source>
</evidence>
<organism evidence="7 8">
    <name type="scientific">Neocucurbitaria cava</name>
    <dbReference type="NCBI Taxonomy" id="798079"/>
    <lineage>
        <taxon>Eukaryota</taxon>
        <taxon>Fungi</taxon>
        <taxon>Dikarya</taxon>
        <taxon>Ascomycota</taxon>
        <taxon>Pezizomycotina</taxon>
        <taxon>Dothideomycetes</taxon>
        <taxon>Pleosporomycetidae</taxon>
        <taxon>Pleosporales</taxon>
        <taxon>Pleosporineae</taxon>
        <taxon>Cucurbitariaceae</taxon>
        <taxon>Neocucurbitaria</taxon>
    </lineage>
</organism>
<dbReference type="OrthoDB" id="10021397at2759"/>
<dbReference type="AlphaFoldDB" id="A0A9W8YAK5"/>
<keyword evidence="3 6" id="KW-1133">Transmembrane helix</keyword>
<dbReference type="SUPFAM" id="SSF103473">
    <property type="entry name" value="MFS general substrate transporter"/>
    <property type="match status" value="1"/>
</dbReference>
<gene>
    <name evidence="7" type="ORF">N0V83_003908</name>
</gene>
<accession>A0A9W8YAK5</accession>
<evidence type="ECO:0000256" key="2">
    <source>
        <dbReference type="ARBA" id="ARBA00022692"/>
    </source>
</evidence>
<evidence type="ECO:0000313" key="7">
    <source>
        <dbReference type="EMBL" id="KAJ4372135.1"/>
    </source>
</evidence>
<reference evidence="7" key="1">
    <citation type="submission" date="2022-10" db="EMBL/GenBank/DDBJ databases">
        <title>Tapping the CABI collections for fungal endophytes: first genome assemblies for Collariella, Neodidymelliopsis, Ascochyta clinopodiicola, Didymella pomorum, Didymosphaeria variabile, Neocosmospora piperis and Neocucurbitaria cava.</title>
        <authorList>
            <person name="Hill R."/>
        </authorList>
    </citation>
    <scope>NUCLEOTIDE SEQUENCE</scope>
    <source>
        <strain evidence="7">IMI 356814</strain>
    </source>
</reference>
<dbReference type="InterPro" id="IPR036259">
    <property type="entry name" value="MFS_trans_sf"/>
</dbReference>
<evidence type="ECO:0000256" key="4">
    <source>
        <dbReference type="ARBA" id="ARBA00023136"/>
    </source>
</evidence>
<feature type="transmembrane region" description="Helical" evidence="6">
    <location>
        <begin position="53"/>
        <end position="72"/>
    </location>
</feature>
<keyword evidence="2 6" id="KW-0812">Transmembrane</keyword>
<evidence type="ECO:0000256" key="5">
    <source>
        <dbReference type="SAM" id="MobiDB-lite"/>
    </source>
</evidence>
<protein>
    <submittedName>
        <fullName evidence="7">Uncharacterized protein</fullName>
    </submittedName>
</protein>
<feature type="region of interest" description="Disordered" evidence="5">
    <location>
        <begin position="201"/>
        <end position="231"/>
    </location>
</feature>